<name>A0A0A8HPK5_STAHY</name>
<dbReference type="Gene3D" id="1.10.10.10">
    <property type="entry name" value="Winged helix-like DNA-binding domain superfamily/Winged helix DNA-binding domain"/>
    <property type="match status" value="1"/>
</dbReference>
<comment type="caution">
    <text evidence="2">The sequence shown here is derived from an EMBL/GenBank/DDBJ whole genome shotgun (WGS) entry which is preliminary data.</text>
</comment>
<dbReference type="InterPro" id="IPR029016">
    <property type="entry name" value="GAF-like_dom_sf"/>
</dbReference>
<comment type="function">
    <text evidence="1">Negative regulator of class I heat shock genes (grpE-dnaK-dnaJ and groELS operons). Prevents heat-shock induction of these operons.</text>
</comment>
<dbReference type="HOGENOM" id="CLU_050019_1_0_9"/>
<dbReference type="PANTHER" id="PTHR34824:SF1">
    <property type="entry name" value="HEAT-INDUCIBLE TRANSCRIPTION REPRESSOR HRCA"/>
    <property type="match status" value="1"/>
</dbReference>
<dbReference type="Pfam" id="PF01628">
    <property type="entry name" value="HrcA"/>
    <property type="match status" value="1"/>
</dbReference>
<dbReference type="InterPro" id="IPR023120">
    <property type="entry name" value="WHTH_transcript_rep_HrcA_IDD"/>
</dbReference>
<evidence type="ECO:0000313" key="3">
    <source>
        <dbReference type="Proteomes" id="UP000285625"/>
    </source>
</evidence>
<organism evidence="2 3">
    <name type="scientific">Staphylococcus hyicus</name>
    <dbReference type="NCBI Taxonomy" id="1284"/>
    <lineage>
        <taxon>Bacteria</taxon>
        <taxon>Bacillati</taxon>
        <taxon>Bacillota</taxon>
        <taxon>Bacilli</taxon>
        <taxon>Bacillales</taxon>
        <taxon>Staphylococcaceae</taxon>
        <taxon>Staphylococcus</taxon>
    </lineage>
</organism>
<dbReference type="InterPro" id="IPR021153">
    <property type="entry name" value="HrcA_C"/>
</dbReference>
<dbReference type="Proteomes" id="UP000285625">
    <property type="component" value="Unassembled WGS sequence"/>
</dbReference>
<keyword evidence="1" id="KW-0805">Transcription regulation</keyword>
<dbReference type="PANTHER" id="PTHR34824">
    <property type="entry name" value="HEAT-INDUCIBLE TRANSCRIPTION REPRESSOR HRCA"/>
    <property type="match status" value="1"/>
</dbReference>
<sequence>MITKRQFSILNAIVEDYVELGQPIGSKTILERHDVNVSPATIRNEMKLLESKNLIEKTHSSSGRKPSEAGFRLYANRLLNEPIEENRQNYININDMYMKHHFDISSTLDHFAKVFSNQSHYTTLVVGPDHSKVALLDIKLLKVHDHHIVIVMIYETGHIKQLHLSSHQPISRSSVIKMSNYISEQTRYGSNETFQSLHFDALQFTPIEYEILHQIYTMIHHQLLSESSRIYLGGKHQLIDGLNEDNVSAIQPILKYIESNQITGLLNDHIDSAINIKIGREIEKDIEDIAILTRRYHIDHTLNGYVAVIGPTAMHYQNVIQLLSRIS</sequence>
<dbReference type="GO" id="GO:0003677">
    <property type="term" value="F:DNA binding"/>
    <property type="evidence" value="ECO:0007669"/>
    <property type="project" value="InterPro"/>
</dbReference>
<dbReference type="EMBL" id="QXVO01000010">
    <property type="protein sequence ID" value="RIO46401.1"/>
    <property type="molecule type" value="Genomic_DNA"/>
</dbReference>
<comment type="similarity">
    <text evidence="1">Belongs to the HrcA family.</text>
</comment>
<dbReference type="PIRSF" id="PIRSF005485">
    <property type="entry name" value="HrcA"/>
    <property type="match status" value="1"/>
</dbReference>
<dbReference type="GO" id="GO:0045892">
    <property type="term" value="P:negative regulation of DNA-templated transcription"/>
    <property type="evidence" value="ECO:0007669"/>
    <property type="project" value="UniProtKB-UniRule"/>
</dbReference>
<dbReference type="Gene3D" id="3.30.390.60">
    <property type="entry name" value="Heat-inducible transcription repressor hrca homolog, domain 3"/>
    <property type="match status" value="1"/>
</dbReference>
<dbReference type="GeneID" id="41073116"/>
<dbReference type="InterPro" id="IPR002571">
    <property type="entry name" value="HrcA"/>
</dbReference>
<dbReference type="NCBIfam" id="TIGR00331">
    <property type="entry name" value="hrcA"/>
    <property type="match status" value="1"/>
</dbReference>
<protein>
    <recommendedName>
        <fullName evidence="1">Heat-inducible transcription repressor HrcA</fullName>
    </recommendedName>
</protein>
<gene>
    <name evidence="1 2" type="primary">hrcA</name>
    <name evidence="2" type="ORF">BUZ57_04625</name>
</gene>
<accession>A0A0A8HPK5</accession>
<reference evidence="2 3" key="1">
    <citation type="journal article" date="2016" name="Front. Microbiol.">
        <title>Comprehensive Phylogenetic Analysis of Bovine Non-aureus Staphylococci Species Based on Whole-Genome Sequencing.</title>
        <authorList>
            <person name="Naushad S."/>
            <person name="Barkema H.W."/>
            <person name="Luby C."/>
            <person name="Condas L.A."/>
            <person name="Nobrega D.B."/>
            <person name="Carson D.A."/>
            <person name="De Buck J."/>
        </authorList>
    </citation>
    <scope>NUCLEOTIDE SEQUENCE [LARGE SCALE GENOMIC DNA]</scope>
    <source>
        <strain evidence="2 3">SNUC 5959</strain>
    </source>
</reference>
<dbReference type="RefSeq" id="WP_039645493.1">
    <property type="nucleotide sequence ID" value="NZ_CP008747.1"/>
</dbReference>
<keyword evidence="1" id="KW-0346">Stress response</keyword>
<dbReference type="InterPro" id="IPR005104">
    <property type="entry name" value="WHTH_HrcA_DNA-bd"/>
</dbReference>
<dbReference type="InterPro" id="IPR036388">
    <property type="entry name" value="WH-like_DNA-bd_sf"/>
</dbReference>
<dbReference type="InterPro" id="IPR036390">
    <property type="entry name" value="WH_DNA-bd_sf"/>
</dbReference>
<dbReference type="HAMAP" id="MF_00081">
    <property type="entry name" value="HrcA"/>
    <property type="match status" value="1"/>
</dbReference>
<dbReference type="AlphaFoldDB" id="A0A0A8HPK5"/>
<keyword evidence="1" id="KW-0804">Transcription</keyword>
<proteinExistence type="inferred from homology"/>
<dbReference type="SUPFAM" id="SSF46785">
    <property type="entry name" value="Winged helix' DNA-binding domain"/>
    <property type="match status" value="1"/>
</dbReference>
<keyword evidence="1" id="KW-0678">Repressor</keyword>
<dbReference type="SUPFAM" id="SSF55781">
    <property type="entry name" value="GAF domain-like"/>
    <property type="match status" value="1"/>
</dbReference>
<dbReference type="Gene3D" id="3.30.450.40">
    <property type="match status" value="1"/>
</dbReference>
<dbReference type="KEGG" id="shu:SHYC_06635"/>
<dbReference type="Pfam" id="PF03444">
    <property type="entry name" value="WHD_HrcA"/>
    <property type="match status" value="1"/>
</dbReference>
<dbReference type="STRING" id="1284.SHYC_06635"/>
<evidence type="ECO:0000313" key="2">
    <source>
        <dbReference type="EMBL" id="RIO46401.1"/>
    </source>
</evidence>
<evidence type="ECO:0000256" key="1">
    <source>
        <dbReference type="HAMAP-Rule" id="MF_00081"/>
    </source>
</evidence>